<dbReference type="PANTHER" id="PTHR10953">
    <property type="entry name" value="UBIQUITIN-ACTIVATING ENZYME E1"/>
    <property type="match status" value="1"/>
</dbReference>
<accession>A0A1B8YKJ5</accession>
<dbReference type="InterPro" id="IPR035985">
    <property type="entry name" value="Ubiquitin-activating_enz"/>
</dbReference>
<protein>
    <submittedName>
        <fullName evidence="3">Sulfur carrier protein ThiS adenylyltransferase</fullName>
        <ecNumber evidence="3">2.7.7.73</ecNumber>
    </submittedName>
</protein>
<dbReference type="InterPro" id="IPR000594">
    <property type="entry name" value="ThiF_NAD_FAD-bd"/>
</dbReference>
<comment type="similarity">
    <text evidence="1">Belongs to the HesA/MoeB/ThiF family.</text>
</comment>
<reference evidence="4" key="1">
    <citation type="submission" date="2015-11" db="EMBL/GenBank/DDBJ databases">
        <authorList>
            <person name="Tobias N.J."/>
            <person name="Mishra B."/>
            <person name="Gupta D.K."/>
            <person name="Thines M."/>
            <person name="Stinear T.P."/>
            <person name="Bode H.B."/>
        </authorList>
    </citation>
    <scope>NUCLEOTIDE SEQUENCE [LARGE SCALE GENOMIC DNA]</scope>
    <source>
        <strain evidence="4">PB45.5</strain>
    </source>
</reference>
<dbReference type="GO" id="GO:0008146">
    <property type="term" value="F:sulfotransferase activity"/>
    <property type="evidence" value="ECO:0007669"/>
    <property type="project" value="TreeGrafter"/>
</dbReference>
<evidence type="ECO:0000313" key="3">
    <source>
        <dbReference type="EMBL" id="OCA55596.1"/>
    </source>
</evidence>
<dbReference type="AlphaFoldDB" id="A0A1B8YKJ5"/>
<evidence type="ECO:0000256" key="1">
    <source>
        <dbReference type="ARBA" id="ARBA00009919"/>
    </source>
</evidence>
<organism evidence="3 4">
    <name type="scientific">Photorhabdus namnaonensis</name>
    <dbReference type="NCBI Taxonomy" id="1851568"/>
    <lineage>
        <taxon>Bacteria</taxon>
        <taxon>Pseudomonadati</taxon>
        <taxon>Pseudomonadota</taxon>
        <taxon>Gammaproteobacteria</taxon>
        <taxon>Enterobacterales</taxon>
        <taxon>Morganellaceae</taxon>
        <taxon>Photorhabdus</taxon>
    </lineage>
</organism>
<dbReference type="SUPFAM" id="SSF69572">
    <property type="entry name" value="Activating enzymes of the ubiquitin-like proteins"/>
    <property type="match status" value="1"/>
</dbReference>
<dbReference type="GO" id="GO:0004792">
    <property type="term" value="F:thiosulfate-cyanide sulfurtransferase activity"/>
    <property type="evidence" value="ECO:0007669"/>
    <property type="project" value="TreeGrafter"/>
</dbReference>
<proteinExistence type="inferred from homology"/>
<dbReference type="GO" id="GO:0008641">
    <property type="term" value="F:ubiquitin-like modifier activating enzyme activity"/>
    <property type="evidence" value="ECO:0007669"/>
    <property type="project" value="InterPro"/>
</dbReference>
<feature type="domain" description="THIF-type NAD/FAD binding fold" evidence="2">
    <location>
        <begin position="10"/>
        <end position="243"/>
    </location>
</feature>
<dbReference type="Pfam" id="PF00899">
    <property type="entry name" value="ThiF"/>
    <property type="match status" value="1"/>
</dbReference>
<dbReference type="GO" id="GO:0005829">
    <property type="term" value="C:cytosol"/>
    <property type="evidence" value="ECO:0007669"/>
    <property type="project" value="TreeGrafter"/>
</dbReference>
<comment type="caution">
    <text evidence="3">The sequence shown here is derived from an EMBL/GenBank/DDBJ whole genome shotgun (WGS) entry which is preliminary data.</text>
</comment>
<dbReference type="GO" id="GO:0016779">
    <property type="term" value="F:nucleotidyltransferase activity"/>
    <property type="evidence" value="ECO:0007669"/>
    <property type="project" value="UniProtKB-KW"/>
</dbReference>
<keyword evidence="3" id="KW-0808">Transferase</keyword>
<dbReference type="FunFam" id="3.40.50.720:FF:000080">
    <property type="entry name" value="Thiazole biosynthesis adenylyltransferase ThiF"/>
    <property type="match status" value="1"/>
</dbReference>
<dbReference type="CDD" id="cd00757">
    <property type="entry name" value="ThiF_MoeB_HesA_family"/>
    <property type="match status" value="1"/>
</dbReference>
<gene>
    <name evidence="3" type="primary">thiF_1</name>
    <name evidence="3" type="ORF">Phpb_01429</name>
</gene>
<dbReference type="EC" id="2.7.7.73" evidence="3"/>
<dbReference type="Gene3D" id="3.40.50.720">
    <property type="entry name" value="NAD(P)-binding Rossmann-like Domain"/>
    <property type="match status" value="1"/>
</dbReference>
<dbReference type="Proteomes" id="UP000092665">
    <property type="component" value="Unassembled WGS sequence"/>
</dbReference>
<evidence type="ECO:0000259" key="2">
    <source>
        <dbReference type="Pfam" id="PF00899"/>
    </source>
</evidence>
<sequence>MLNDQEFMRYSRQLLLEDIGPEGQEKLKSSRVLIVGLGGLGAPASLYLAGAGAGTIYLADDDQLHISNLQRQILYRTEEIPAAKAELAANQLNALNPLIKTMVLNQRQDLESLTTVVEQVDLVLDCCDNMTTRHAINTACVAMRKPLISGSAVGFSGQLMVFEPPYLHGCYSCLYPEQEEPLRNCRTAGVLGPVVGIIGTLQALEAIKMLTGLPSPLSGKLRLFDGKQQSWSTLQLNPSQQCPICRDIA</sequence>
<name>A0A1B8YKJ5_9GAMM</name>
<dbReference type="PATRIC" id="fig|29488.15.peg.1559"/>
<evidence type="ECO:0000313" key="4">
    <source>
        <dbReference type="Proteomes" id="UP000092665"/>
    </source>
</evidence>
<keyword evidence="4" id="KW-1185">Reference proteome</keyword>
<dbReference type="EMBL" id="LOIC01000034">
    <property type="protein sequence ID" value="OCA55596.1"/>
    <property type="molecule type" value="Genomic_DNA"/>
</dbReference>
<dbReference type="RefSeq" id="WP_065389741.1">
    <property type="nucleotide sequence ID" value="NZ_CAWMQN010000034.1"/>
</dbReference>
<dbReference type="PANTHER" id="PTHR10953:SF240">
    <property type="entry name" value="SULFUR CARRIER PROTEIN THIS ADENYLYLTRANSFERASE"/>
    <property type="match status" value="1"/>
</dbReference>
<keyword evidence="3" id="KW-0548">Nucleotidyltransferase</keyword>
<dbReference type="InterPro" id="IPR045886">
    <property type="entry name" value="ThiF/MoeB/HesA"/>
</dbReference>
<dbReference type="NCBIfam" id="NF004281">
    <property type="entry name" value="PRK05690.1"/>
    <property type="match status" value="1"/>
</dbReference>